<feature type="binding site" evidence="2">
    <location>
        <begin position="14"/>
        <end position="17"/>
    </location>
    <ligand>
        <name>FAD</name>
        <dbReference type="ChEBI" id="CHEBI:57692"/>
    </ligand>
</feature>
<organism evidence="3 4">
    <name type="scientific">Altericroceibacterium indicum</name>
    <dbReference type="NCBI Taxonomy" id="374177"/>
    <lineage>
        <taxon>Bacteria</taxon>
        <taxon>Pseudomonadati</taxon>
        <taxon>Pseudomonadota</taxon>
        <taxon>Alphaproteobacteria</taxon>
        <taxon>Sphingomonadales</taxon>
        <taxon>Erythrobacteraceae</taxon>
        <taxon>Altericroceibacterium</taxon>
    </lineage>
</organism>
<dbReference type="AlphaFoldDB" id="A0A845A8X8"/>
<evidence type="ECO:0000256" key="1">
    <source>
        <dbReference type="PIRSR" id="PIRSR011396-1"/>
    </source>
</evidence>
<feature type="binding site" evidence="2">
    <location>
        <position position="344"/>
    </location>
    <ligand>
        <name>L-tryptophan</name>
        <dbReference type="ChEBI" id="CHEBI:57912"/>
    </ligand>
</feature>
<reference evidence="3 4" key="1">
    <citation type="submission" date="2019-12" db="EMBL/GenBank/DDBJ databases">
        <title>Genomic-based taxomic classification of the family Erythrobacteraceae.</title>
        <authorList>
            <person name="Xu L."/>
        </authorList>
    </citation>
    <scope>NUCLEOTIDE SEQUENCE [LARGE SCALE GENOMIC DNA]</scope>
    <source>
        <strain evidence="3 4">DSM 18604</strain>
    </source>
</reference>
<dbReference type="SUPFAM" id="SSF51905">
    <property type="entry name" value="FAD/NAD(P)-binding domain"/>
    <property type="match status" value="1"/>
</dbReference>
<dbReference type="OrthoDB" id="7178350at2"/>
<accession>A0A845A8X8</accession>
<feature type="active site" evidence="1">
    <location>
        <position position="80"/>
    </location>
</feature>
<sequence>MTQQPIREIIIVGGGTAGWMSAAALSRFLPRQQTRIRLVESEAIGTVGVGEATIPTIQSFNAMLGIDEDAFVAATGATFKLGIRFTDWRKRGETYFHPFGRFGHDMEGMDFHKLFLKLARQNRCADIWQYAPSAVAAAAGKFERPHSPAKTPFDHLSYAFHFDASRYAQFLRQYAEEHGAERVEGKITHVTTHSETGFVDQLTLADGQTLSADLFIDCSGFRGLLIEGTLETGYEDWSHWLPCDRAVALPTQNVGKPVPYTHATAREAGWQWHIPLQHRTGNGLVYSSRYMDDDRAEALLLSNLNGQPLSSPRKLSFTTGRRKSLWNRNVVAIGLSGGFLEPLESTSIHLIQTGIAKLIALFPDKRFLPVEMAEYNRLMRNAYDGVRDFIILHYHATQRNDSPFWDHVRTMSVPDTLTHKMELFRSKGRFFRFEDELFSTPNWVAVFLGQGIVPEELDQFVDALDDDKLAHSFEEMRQLIRQNVARMPDQSEFIRLHCAAPEG</sequence>
<keyword evidence="4" id="KW-1185">Reference proteome</keyword>
<dbReference type="Pfam" id="PF04820">
    <property type="entry name" value="Trp_halogenase"/>
    <property type="match status" value="1"/>
</dbReference>
<dbReference type="PIRSF" id="PIRSF011396">
    <property type="entry name" value="Trp_halogenase"/>
    <property type="match status" value="1"/>
</dbReference>
<evidence type="ECO:0000313" key="3">
    <source>
        <dbReference type="EMBL" id="MXP26700.1"/>
    </source>
</evidence>
<keyword evidence="2" id="KW-0285">Flavoprotein</keyword>
<proteinExistence type="predicted"/>
<gene>
    <name evidence="3" type="ORF">GRI39_11705</name>
</gene>
<dbReference type="InterPro" id="IPR050816">
    <property type="entry name" value="Flavin-dep_Halogenase_NPB"/>
</dbReference>
<keyword evidence="2" id="KW-0274">FAD</keyword>
<feature type="binding site" evidence="2">
    <location>
        <position position="348"/>
    </location>
    <ligand>
        <name>FAD</name>
        <dbReference type="ChEBI" id="CHEBI:57692"/>
    </ligand>
</feature>
<dbReference type="Gene3D" id="3.50.50.60">
    <property type="entry name" value="FAD/NAD(P)-binding domain"/>
    <property type="match status" value="1"/>
</dbReference>
<protein>
    <submittedName>
        <fullName evidence="3">Tryptophan halogenase</fullName>
    </submittedName>
</protein>
<dbReference type="EMBL" id="WTYQ01000004">
    <property type="protein sequence ID" value="MXP26700.1"/>
    <property type="molecule type" value="Genomic_DNA"/>
</dbReference>
<dbReference type="PANTHER" id="PTHR43747:SF4">
    <property type="entry name" value="FLAVIN-DEPENDENT TRYPTOPHAN HALOGENASE"/>
    <property type="match status" value="1"/>
</dbReference>
<dbReference type="Proteomes" id="UP000460561">
    <property type="component" value="Unassembled WGS sequence"/>
</dbReference>
<comment type="caution">
    <text evidence="3">The sequence shown here is derived from an EMBL/GenBank/DDBJ whole genome shotgun (WGS) entry which is preliminary data.</text>
</comment>
<dbReference type="PANTHER" id="PTHR43747">
    <property type="entry name" value="FAD-BINDING PROTEIN"/>
    <property type="match status" value="1"/>
</dbReference>
<evidence type="ECO:0000256" key="2">
    <source>
        <dbReference type="PIRSR" id="PIRSR011396-2"/>
    </source>
</evidence>
<dbReference type="RefSeq" id="WP_160739902.1">
    <property type="nucleotide sequence ID" value="NZ_WTYQ01000004.1"/>
</dbReference>
<evidence type="ECO:0000313" key="4">
    <source>
        <dbReference type="Proteomes" id="UP000460561"/>
    </source>
</evidence>
<dbReference type="InterPro" id="IPR036188">
    <property type="entry name" value="FAD/NAD-bd_sf"/>
</dbReference>
<name>A0A845A8X8_9SPHN</name>
<feature type="binding site" evidence="2">
    <location>
        <position position="335"/>
    </location>
    <ligand>
        <name>FAD</name>
        <dbReference type="ChEBI" id="CHEBI:57692"/>
    </ligand>
</feature>
<dbReference type="GO" id="GO:0004497">
    <property type="term" value="F:monooxygenase activity"/>
    <property type="evidence" value="ECO:0007669"/>
    <property type="project" value="InterPro"/>
</dbReference>
<dbReference type="InterPro" id="IPR033856">
    <property type="entry name" value="Trp_halogen"/>
</dbReference>
<keyword evidence="2" id="KW-0547">Nucleotide-binding</keyword>
<feature type="binding site" evidence="2">
    <location>
        <position position="80"/>
    </location>
    <ligand>
        <name>7-chloro-L-tryptophan</name>
        <dbReference type="ChEBI" id="CHEBI:58713"/>
    </ligand>
</feature>
<dbReference type="InterPro" id="IPR006905">
    <property type="entry name" value="Flavin_halogenase"/>
</dbReference>
<dbReference type="GO" id="GO:0000166">
    <property type="term" value="F:nucleotide binding"/>
    <property type="evidence" value="ECO:0007669"/>
    <property type="project" value="UniProtKB-KW"/>
</dbReference>